<proteinExistence type="predicted"/>
<comment type="caution">
    <text evidence="7">The sequence shown here is derived from an EMBL/GenBank/DDBJ whole genome shotgun (WGS) entry which is preliminary data.</text>
</comment>
<evidence type="ECO:0000256" key="1">
    <source>
        <dbReference type="ARBA" id="ARBA00004370"/>
    </source>
</evidence>
<feature type="compositionally biased region" description="Pro residues" evidence="4">
    <location>
        <begin position="430"/>
        <end position="446"/>
    </location>
</feature>
<organism evidence="7">
    <name type="scientific">marine sediment metagenome</name>
    <dbReference type="NCBI Taxonomy" id="412755"/>
    <lineage>
        <taxon>unclassified sequences</taxon>
        <taxon>metagenomes</taxon>
        <taxon>ecological metagenomes</taxon>
    </lineage>
</organism>
<dbReference type="AlphaFoldDB" id="A0A0F9SUD0"/>
<name>A0A0F9SUD0_9ZZZZ</name>
<dbReference type="GO" id="GO:0015627">
    <property type="term" value="C:type II protein secretion system complex"/>
    <property type="evidence" value="ECO:0007669"/>
    <property type="project" value="TreeGrafter"/>
</dbReference>
<dbReference type="PRINTS" id="PR00811">
    <property type="entry name" value="BCTERIALGSPD"/>
</dbReference>
<feature type="domain" description="NolW-like" evidence="6">
    <location>
        <begin position="167"/>
        <end position="228"/>
    </location>
</feature>
<dbReference type="GO" id="GO:0009306">
    <property type="term" value="P:protein secretion"/>
    <property type="evidence" value="ECO:0007669"/>
    <property type="project" value="InterPro"/>
</dbReference>
<dbReference type="InterPro" id="IPR050810">
    <property type="entry name" value="Bact_Secretion_Sys_Channel"/>
</dbReference>
<feature type="region of interest" description="Disordered" evidence="4">
    <location>
        <begin position="417"/>
        <end position="463"/>
    </location>
</feature>
<gene>
    <name evidence="7" type="ORF">LCGC14_0409200</name>
</gene>
<keyword evidence="2" id="KW-0732">Signal</keyword>
<dbReference type="InterPro" id="IPR038591">
    <property type="entry name" value="NolW-like_sf"/>
</dbReference>
<dbReference type="Pfam" id="PF03958">
    <property type="entry name" value="Secretin_N"/>
    <property type="match status" value="2"/>
</dbReference>
<feature type="domain" description="Type II/III secretion system secretin-like" evidence="5">
    <location>
        <begin position="592"/>
        <end position="753"/>
    </location>
</feature>
<dbReference type="EMBL" id="LAZR01000359">
    <property type="protein sequence ID" value="KKN72590.1"/>
    <property type="molecule type" value="Genomic_DNA"/>
</dbReference>
<dbReference type="Pfam" id="PF00263">
    <property type="entry name" value="Secretin"/>
    <property type="match status" value="1"/>
</dbReference>
<evidence type="ECO:0000259" key="6">
    <source>
        <dbReference type="Pfam" id="PF03958"/>
    </source>
</evidence>
<feature type="domain" description="NolW-like" evidence="6">
    <location>
        <begin position="384"/>
        <end position="508"/>
    </location>
</feature>
<protein>
    <submittedName>
        <fullName evidence="7">Uncharacterized protein</fullName>
    </submittedName>
</protein>
<dbReference type="InterPro" id="IPR005644">
    <property type="entry name" value="NolW-like"/>
</dbReference>
<evidence type="ECO:0000256" key="3">
    <source>
        <dbReference type="ARBA" id="ARBA00023136"/>
    </source>
</evidence>
<dbReference type="PANTHER" id="PTHR30332">
    <property type="entry name" value="PROBABLE GENERAL SECRETION PATHWAY PROTEIN D"/>
    <property type="match status" value="1"/>
</dbReference>
<dbReference type="InterPro" id="IPR001775">
    <property type="entry name" value="GspD/PilQ"/>
</dbReference>
<evidence type="ECO:0000256" key="2">
    <source>
        <dbReference type="ARBA" id="ARBA00022729"/>
    </source>
</evidence>
<dbReference type="Gene3D" id="3.30.1370.120">
    <property type="match status" value="3"/>
</dbReference>
<evidence type="ECO:0000313" key="7">
    <source>
        <dbReference type="EMBL" id="KKN72590.1"/>
    </source>
</evidence>
<keyword evidence="3" id="KW-0472">Membrane</keyword>
<reference evidence="7" key="1">
    <citation type="journal article" date="2015" name="Nature">
        <title>Complex archaea that bridge the gap between prokaryotes and eukaryotes.</title>
        <authorList>
            <person name="Spang A."/>
            <person name="Saw J.H."/>
            <person name="Jorgensen S.L."/>
            <person name="Zaremba-Niedzwiedzka K."/>
            <person name="Martijn J."/>
            <person name="Lind A.E."/>
            <person name="van Eijk R."/>
            <person name="Schleper C."/>
            <person name="Guy L."/>
            <person name="Ettema T.J."/>
        </authorList>
    </citation>
    <scope>NUCLEOTIDE SEQUENCE</scope>
</reference>
<comment type="subcellular location">
    <subcellularLocation>
        <location evidence="1">Membrane</location>
    </subcellularLocation>
</comment>
<sequence length="789" mass="84719">MFRGTWLIHGTLLAGILLGSGPIGFAQDTGPSTGPLAGAGETTATAAANVEPVDQEDPSREMIQLALPKEVEIKTLVEYVSQRLSLNIQYDESIARKKITLLAPARVPKESLLELLQSVLKMADLALVDAEQEGWKKVVPISEAAAAAGAPQDSEQLQALSPIEIASQMFVLDHVTVAAAQRTIQPFLSKPGGTIIVLADQNLLIVTDFAGTLKRIAELIRMVDRPGPKLSMVFINVEHISAADLARRVTELLKQKRSLIPADEQPRQSETVITYEERSNQIVLMSAGPADPEALALIEALDVPSESVTRKYHLRYVSPMRIDQLIQKLISTEERKTDYKSAIDAESGLLVVSAPPRIQEQIENLKKQLDVADATAEQGYMQFYKLMNTTAMDVLGTIRSMEASGLDLAALAEQGATGPLPGRESFAGPNKPPPAIGDALPKPPVYTPSDSEQSDDKEDLTGLLTTTRTKDAVITADTKTNTIIIIAPPPVQRMYERLISILDKRQPQVLIEVILVTIDTSGGRSVGVDISRKIDKGTSEIGGEKVSDSKLVFSSFGLSEIDQDTGVLTLTPGIGFNGAMINVDLFNIVVKALATSGHATVLSVPKVLVNDNATATLSSISEAPFSSVNASDTVATTSFGGYASAGTTISVTPHISQDDYLQLEYSITLNSFSGDAGGSLPPPRQTNSLNSEVTIPDGCAIIVGGLTREDTSKTASVIPWIGEVRILEYLFGTHASSKSRSTLFAFVRPIILRDDEFEDLKYLSSQDRKAANVEPCCPTSEPMLMASSF</sequence>
<dbReference type="PANTHER" id="PTHR30332:SF24">
    <property type="entry name" value="SECRETIN GSPD-RELATED"/>
    <property type="match status" value="1"/>
</dbReference>
<accession>A0A0F9SUD0</accession>
<evidence type="ECO:0000259" key="5">
    <source>
        <dbReference type="Pfam" id="PF00263"/>
    </source>
</evidence>
<dbReference type="InterPro" id="IPR004846">
    <property type="entry name" value="T2SS/T3SS_dom"/>
</dbReference>
<dbReference type="GO" id="GO:0016020">
    <property type="term" value="C:membrane"/>
    <property type="evidence" value="ECO:0007669"/>
    <property type="project" value="UniProtKB-SubCell"/>
</dbReference>
<evidence type="ECO:0000256" key="4">
    <source>
        <dbReference type="SAM" id="MobiDB-lite"/>
    </source>
</evidence>